<gene>
    <name evidence="6" type="ORF">HERI1096_LOCUS36967</name>
</gene>
<dbReference type="InterPro" id="IPR033453">
    <property type="entry name" value="Glyco_hydro_30_TIM-barrel"/>
</dbReference>
<reference evidence="6" key="1">
    <citation type="submission" date="2021-01" db="EMBL/GenBank/DDBJ databases">
        <authorList>
            <person name="Corre E."/>
            <person name="Pelletier E."/>
            <person name="Niang G."/>
            <person name="Scheremetjew M."/>
            <person name="Finn R."/>
            <person name="Kale V."/>
            <person name="Holt S."/>
            <person name="Cochrane G."/>
            <person name="Meng A."/>
            <person name="Brown T."/>
            <person name="Cohen L."/>
        </authorList>
    </citation>
    <scope>NUCLEOTIDE SEQUENCE</scope>
    <source>
        <strain evidence="6">CCMP281</strain>
    </source>
</reference>
<comment type="similarity">
    <text evidence="1">Belongs to the glycosyl hydrolase 30 family.</text>
</comment>
<keyword evidence="3" id="KW-0378">Hydrolase</keyword>
<evidence type="ECO:0000256" key="1">
    <source>
        <dbReference type="ARBA" id="ARBA00005382"/>
    </source>
</evidence>
<dbReference type="AlphaFoldDB" id="A0A7S3FI20"/>
<dbReference type="Pfam" id="PF17189">
    <property type="entry name" value="Glyco_hydro_30C"/>
    <property type="match status" value="1"/>
</dbReference>
<evidence type="ECO:0000313" key="6">
    <source>
        <dbReference type="EMBL" id="CAE0147641.1"/>
    </source>
</evidence>
<dbReference type="PANTHER" id="PTHR11069:SF23">
    <property type="entry name" value="LYSOSOMAL ACID GLUCOSYLCERAMIDASE"/>
    <property type="match status" value="1"/>
</dbReference>
<sequence>MDVIAYHGYDCQFNCTDEREKYDLIAKLAAKHPDRPFWMTEICYAYNGDDPNCTSAATLKYCVDYPPNASLAPPLPRRDFADGATWGHRIVREMQAGASGWIYWNLLLDTHGGPFNLSPSHGDPTGNYQHPVIVVDPASSDFHPTGLFYFLAHFSRFVRPGSVRLGTRELAIPDGVSAVAFAAEPVVEAAKKNATVLQLVNRGDTEERVAVCSGGHVAEVVLPAVSITTAQWE</sequence>
<dbReference type="InterPro" id="IPR033452">
    <property type="entry name" value="GH30_C"/>
</dbReference>
<evidence type="ECO:0000256" key="3">
    <source>
        <dbReference type="ARBA" id="ARBA00022801"/>
    </source>
</evidence>
<evidence type="ECO:0008006" key="7">
    <source>
        <dbReference type="Google" id="ProtNLM"/>
    </source>
</evidence>
<evidence type="ECO:0000256" key="2">
    <source>
        <dbReference type="ARBA" id="ARBA00022729"/>
    </source>
</evidence>
<feature type="domain" description="Glycosyl hydrolase family 30 beta sandwich" evidence="5">
    <location>
        <begin position="161"/>
        <end position="229"/>
    </location>
</feature>
<dbReference type="SUPFAM" id="SSF51445">
    <property type="entry name" value="(Trans)glycosidases"/>
    <property type="match status" value="1"/>
</dbReference>
<dbReference type="InterPro" id="IPR017853">
    <property type="entry name" value="GH"/>
</dbReference>
<protein>
    <recommendedName>
        <fullName evidence="7">Glucosylceramidase</fullName>
    </recommendedName>
</protein>
<dbReference type="Gene3D" id="3.20.20.80">
    <property type="entry name" value="Glycosidases"/>
    <property type="match status" value="1"/>
</dbReference>
<feature type="domain" description="Glycosyl hydrolase family 30 TIM-barrel" evidence="4">
    <location>
        <begin position="82"/>
        <end position="158"/>
    </location>
</feature>
<evidence type="ECO:0000259" key="4">
    <source>
        <dbReference type="Pfam" id="PF02055"/>
    </source>
</evidence>
<evidence type="ECO:0000259" key="5">
    <source>
        <dbReference type="Pfam" id="PF17189"/>
    </source>
</evidence>
<dbReference type="InterPro" id="IPR001139">
    <property type="entry name" value="Glyco_hydro_30"/>
</dbReference>
<name>A0A7S3FI20_9EUKA</name>
<keyword evidence="2" id="KW-0732">Signal</keyword>
<proteinExistence type="inferred from homology"/>
<accession>A0A7S3FI20</accession>
<dbReference type="PANTHER" id="PTHR11069">
    <property type="entry name" value="GLUCOSYLCERAMIDASE"/>
    <property type="match status" value="1"/>
</dbReference>
<dbReference type="GO" id="GO:0006680">
    <property type="term" value="P:glucosylceramide catabolic process"/>
    <property type="evidence" value="ECO:0007669"/>
    <property type="project" value="TreeGrafter"/>
</dbReference>
<organism evidence="6">
    <name type="scientific">Haptolina ericina</name>
    <dbReference type="NCBI Taxonomy" id="156174"/>
    <lineage>
        <taxon>Eukaryota</taxon>
        <taxon>Haptista</taxon>
        <taxon>Haptophyta</taxon>
        <taxon>Prymnesiophyceae</taxon>
        <taxon>Prymnesiales</taxon>
        <taxon>Prymnesiaceae</taxon>
        <taxon>Haptolina</taxon>
    </lineage>
</organism>
<dbReference type="GO" id="GO:0004348">
    <property type="term" value="F:glucosylceramidase activity"/>
    <property type="evidence" value="ECO:0007669"/>
    <property type="project" value="InterPro"/>
</dbReference>
<dbReference type="GO" id="GO:0016020">
    <property type="term" value="C:membrane"/>
    <property type="evidence" value="ECO:0007669"/>
    <property type="project" value="GOC"/>
</dbReference>
<dbReference type="Pfam" id="PF02055">
    <property type="entry name" value="Glyco_hydro_30"/>
    <property type="match status" value="1"/>
</dbReference>
<dbReference type="EMBL" id="HBHX01066798">
    <property type="protein sequence ID" value="CAE0147641.1"/>
    <property type="molecule type" value="Transcribed_RNA"/>
</dbReference>